<feature type="transmembrane region" description="Helical" evidence="1">
    <location>
        <begin position="166"/>
        <end position="186"/>
    </location>
</feature>
<reference evidence="2 3" key="1">
    <citation type="journal article" date="2018" name="Front. Microbiol.">
        <title>Hydrolytic Capabilities as a Key to Environmental Success: Chitinolytic and Cellulolytic Acidobacteria From Acidic Sub-arctic Soils and Boreal Peatlands.</title>
        <authorList>
            <person name="Belova S.E."/>
            <person name="Ravin N.V."/>
            <person name="Pankratov T.A."/>
            <person name="Rakitin A.L."/>
            <person name="Ivanova A.A."/>
            <person name="Beletsky A.V."/>
            <person name="Mardanov A.V."/>
            <person name="Sinninghe Damste J.S."/>
            <person name="Dedysh S.N."/>
        </authorList>
    </citation>
    <scope>NUCLEOTIDE SEQUENCE [LARGE SCALE GENOMIC DNA]</scope>
    <source>
        <strain evidence="2 3">SBC82</strain>
    </source>
</reference>
<gene>
    <name evidence="2" type="ORF">ACPOL_4153</name>
</gene>
<keyword evidence="1" id="KW-1133">Transmembrane helix</keyword>
<feature type="transmembrane region" description="Helical" evidence="1">
    <location>
        <begin position="276"/>
        <end position="296"/>
    </location>
</feature>
<evidence type="ECO:0000313" key="2">
    <source>
        <dbReference type="EMBL" id="AXC13430.1"/>
    </source>
</evidence>
<keyword evidence="1" id="KW-0812">Transmembrane</keyword>
<feature type="transmembrane region" description="Helical" evidence="1">
    <location>
        <begin position="465"/>
        <end position="485"/>
    </location>
</feature>
<dbReference type="Proteomes" id="UP000253606">
    <property type="component" value="Chromosome"/>
</dbReference>
<feature type="transmembrane region" description="Helical" evidence="1">
    <location>
        <begin position="127"/>
        <end position="145"/>
    </location>
</feature>
<feature type="transmembrane region" description="Helical" evidence="1">
    <location>
        <begin position="86"/>
        <end position="107"/>
    </location>
</feature>
<feature type="transmembrane region" description="Helical" evidence="1">
    <location>
        <begin position="442"/>
        <end position="459"/>
    </location>
</feature>
<organism evidence="2 3">
    <name type="scientific">Acidisarcina polymorpha</name>
    <dbReference type="NCBI Taxonomy" id="2211140"/>
    <lineage>
        <taxon>Bacteria</taxon>
        <taxon>Pseudomonadati</taxon>
        <taxon>Acidobacteriota</taxon>
        <taxon>Terriglobia</taxon>
        <taxon>Terriglobales</taxon>
        <taxon>Acidobacteriaceae</taxon>
        <taxon>Acidisarcina</taxon>
    </lineage>
</organism>
<evidence type="ECO:0000256" key="1">
    <source>
        <dbReference type="SAM" id="Phobius"/>
    </source>
</evidence>
<keyword evidence="1" id="KW-0472">Membrane</keyword>
<feature type="transmembrane region" description="Helical" evidence="1">
    <location>
        <begin position="34"/>
        <end position="53"/>
    </location>
</feature>
<dbReference type="OrthoDB" id="118432at2"/>
<keyword evidence="3" id="KW-1185">Reference proteome</keyword>
<name>A0A2Z5G326_9BACT</name>
<protein>
    <submittedName>
        <fullName evidence="2">Uncharacterized protein</fullName>
    </submittedName>
</protein>
<feature type="transmembrane region" description="Helical" evidence="1">
    <location>
        <begin position="249"/>
        <end position="264"/>
    </location>
</feature>
<dbReference type="KEGG" id="abas:ACPOL_4153"/>
<dbReference type="RefSeq" id="WP_114208420.1">
    <property type="nucleotide sequence ID" value="NZ_CP030840.1"/>
</dbReference>
<feature type="transmembrane region" description="Helical" evidence="1">
    <location>
        <begin position="59"/>
        <end position="79"/>
    </location>
</feature>
<sequence>MSKLEFSPASRNLNAVFAEQARPFGSDLAGQSPIYLLYLPLILLLFGLVTWLFASNITFVLGSALGGFASLYVLFDILFRGTPLRLSTILGTSLLFGYNLGAFNSWFSIPRGGLTIAEYFARDVDSLARGTAAVMISCALLFAVGEMYERPIFGRDFHINFQPRSIVLVLVSTALLLFAFATGRLGFMGIAHDESGRISPMASLIIWWSAPAFAYSVCAALNTKGATRFLVGLCAIVQFLAIVPLGRRNLTYAVLLALLASQLGRFRSHLSLLQKVLVGVAAAVVIFAAAVTFLYLRVAGYGHKADVPLGARISMAVETMHSHTPAQVIQLLGENAAIRSFDLGYFADLLDASQHSTPLLGTDLAENLQLMIPSSISEDKFGLELYQEEQLVNMHWGFGYIDEGNSILTAGAADFGIIGIILYPIVIVFLLRWALEVIQSSMPTLVAVLLALAFISEVLQTEDTLAGYFVQLRNALLFAMLYYLFSQLPSFRMRHPDSSDQDRELSHAAAPRR</sequence>
<proteinExistence type="predicted"/>
<dbReference type="EMBL" id="CP030840">
    <property type="protein sequence ID" value="AXC13430.1"/>
    <property type="molecule type" value="Genomic_DNA"/>
</dbReference>
<dbReference type="AlphaFoldDB" id="A0A2Z5G326"/>
<accession>A0A2Z5G326</accession>
<feature type="transmembrane region" description="Helical" evidence="1">
    <location>
        <begin position="415"/>
        <end position="435"/>
    </location>
</feature>
<evidence type="ECO:0000313" key="3">
    <source>
        <dbReference type="Proteomes" id="UP000253606"/>
    </source>
</evidence>
<feature type="transmembrane region" description="Helical" evidence="1">
    <location>
        <begin position="198"/>
        <end position="218"/>
    </location>
</feature>
<feature type="transmembrane region" description="Helical" evidence="1">
    <location>
        <begin position="225"/>
        <end position="243"/>
    </location>
</feature>